<dbReference type="PROSITE" id="PS51502">
    <property type="entry name" value="S_R_A_B_BARREL"/>
    <property type="match status" value="1"/>
</dbReference>
<dbReference type="Proteomes" id="UP000829685">
    <property type="component" value="Unassembled WGS sequence"/>
</dbReference>
<dbReference type="InterPro" id="IPR013097">
    <property type="entry name" value="Dabb"/>
</dbReference>
<dbReference type="SUPFAM" id="SSF54909">
    <property type="entry name" value="Dimeric alpha+beta barrel"/>
    <property type="match status" value="1"/>
</dbReference>
<dbReference type="Pfam" id="PF07876">
    <property type="entry name" value="Dabb"/>
    <property type="match status" value="1"/>
</dbReference>
<dbReference type="SMART" id="SM00886">
    <property type="entry name" value="Dabb"/>
    <property type="match status" value="1"/>
</dbReference>
<reference evidence="3" key="1">
    <citation type="submission" date="2021-03" db="EMBL/GenBank/DDBJ databases">
        <title>Revisited historic fungal species revealed as producer of novel bioactive compounds through whole genome sequencing and comparative genomics.</title>
        <authorList>
            <person name="Vignolle G.A."/>
            <person name="Hochenegger N."/>
            <person name="Mach R.L."/>
            <person name="Mach-Aigner A.R."/>
            <person name="Javad Rahimi M."/>
            <person name="Salim K.A."/>
            <person name="Chan C.M."/>
            <person name="Lim L.B.L."/>
            <person name="Cai F."/>
            <person name="Druzhinina I.S."/>
            <person name="U'Ren J.M."/>
            <person name="Derntl C."/>
        </authorList>
    </citation>
    <scope>NUCLEOTIDE SEQUENCE</scope>
    <source>
        <strain evidence="3">TUCIM 5799</strain>
    </source>
</reference>
<dbReference type="AlphaFoldDB" id="A0A9Q0AUG4"/>
<keyword evidence="4" id="KW-1185">Reference proteome</keyword>
<accession>A0A9Q0AUG4</accession>
<evidence type="ECO:0000256" key="1">
    <source>
        <dbReference type="ARBA" id="ARBA00011738"/>
    </source>
</evidence>
<comment type="caution">
    <text evidence="3">The sequence shown here is derived from an EMBL/GenBank/DDBJ whole genome shotgun (WGS) entry which is preliminary data.</text>
</comment>
<gene>
    <name evidence="3" type="ORF">JX265_002063</name>
</gene>
<protein>
    <recommendedName>
        <fullName evidence="2">Stress-response A/B barrel domain-containing protein</fullName>
    </recommendedName>
</protein>
<comment type="subunit">
    <text evidence="1">Homodimer.</text>
</comment>
<dbReference type="InterPro" id="IPR011008">
    <property type="entry name" value="Dimeric_a/b-barrel"/>
</dbReference>
<evidence type="ECO:0000259" key="2">
    <source>
        <dbReference type="PROSITE" id="PS51502"/>
    </source>
</evidence>
<evidence type="ECO:0000313" key="3">
    <source>
        <dbReference type="EMBL" id="KAI1880442.1"/>
    </source>
</evidence>
<proteinExistence type="predicted"/>
<organism evidence="3 4">
    <name type="scientific">Neoarthrinium moseri</name>
    <dbReference type="NCBI Taxonomy" id="1658444"/>
    <lineage>
        <taxon>Eukaryota</taxon>
        <taxon>Fungi</taxon>
        <taxon>Dikarya</taxon>
        <taxon>Ascomycota</taxon>
        <taxon>Pezizomycotina</taxon>
        <taxon>Sordariomycetes</taxon>
        <taxon>Xylariomycetidae</taxon>
        <taxon>Amphisphaeriales</taxon>
        <taxon>Apiosporaceae</taxon>
        <taxon>Neoarthrinium</taxon>
    </lineage>
</organism>
<dbReference type="InterPro" id="IPR044662">
    <property type="entry name" value="HS1/DABB1-like"/>
</dbReference>
<sequence>MTIYHIVLFKFKSLVPVEEVNAVCGSELAWIWKLVNTEQACDRMLALKTNCKHPETQQEYVRTSIGGSNNSPEDAANGFTHAFISEFENDQARKYYLEKDPAHLEFVKSIEDILEKHQVVDLSPGVF</sequence>
<dbReference type="PANTHER" id="PTHR33178">
    <property type="match status" value="1"/>
</dbReference>
<feature type="domain" description="Stress-response A/B barrel" evidence="2">
    <location>
        <begin position="3"/>
        <end position="122"/>
    </location>
</feature>
<evidence type="ECO:0000313" key="4">
    <source>
        <dbReference type="Proteomes" id="UP000829685"/>
    </source>
</evidence>
<name>A0A9Q0AUG4_9PEZI</name>
<dbReference type="Gene3D" id="3.30.70.100">
    <property type="match status" value="1"/>
</dbReference>
<dbReference type="EMBL" id="JAFIMR010000003">
    <property type="protein sequence ID" value="KAI1880442.1"/>
    <property type="molecule type" value="Genomic_DNA"/>
</dbReference>
<dbReference type="PANTHER" id="PTHR33178:SF10">
    <property type="entry name" value="STRESS-RESPONSE A_B BARREL DOMAIN-CONTAINING PROTEIN"/>
    <property type="match status" value="1"/>
</dbReference>